<feature type="transmembrane region" description="Helical" evidence="1">
    <location>
        <begin position="178"/>
        <end position="201"/>
    </location>
</feature>
<keyword evidence="1" id="KW-1133">Transmembrane helix</keyword>
<accession>A0A1E3I038</accession>
<dbReference type="EMBL" id="AWGJ01000003">
    <property type="protein sequence ID" value="ODN81940.1"/>
    <property type="molecule type" value="Genomic_DNA"/>
</dbReference>
<dbReference type="RefSeq" id="XP_018996260.1">
    <property type="nucleotide sequence ID" value="XM_019135857.1"/>
</dbReference>
<keyword evidence="3" id="KW-1185">Reference proteome</keyword>
<dbReference type="OrthoDB" id="2384193at2759"/>
<evidence type="ECO:0000256" key="1">
    <source>
        <dbReference type="SAM" id="Phobius"/>
    </source>
</evidence>
<dbReference type="GeneID" id="30153590"/>
<dbReference type="EMBL" id="AWGJ01000003">
    <property type="protein sequence ID" value="ODN81941.1"/>
    <property type="molecule type" value="Genomic_DNA"/>
</dbReference>
<evidence type="ECO:0000313" key="3">
    <source>
        <dbReference type="Proteomes" id="UP000094065"/>
    </source>
</evidence>
<dbReference type="Proteomes" id="UP000094065">
    <property type="component" value="Unassembled WGS sequence"/>
</dbReference>
<feature type="transmembrane region" description="Helical" evidence="1">
    <location>
        <begin position="267"/>
        <end position="288"/>
    </location>
</feature>
<reference evidence="2 3" key="1">
    <citation type="submission" date="2016-06" db="EMBL/GenBank/DDBJ databases">
        <title>Evolution of pathogenesis and genome organization in the Tremellales.</title>
        <authorList>
            <person name="Cuomo C."/>
            <person name="Litvintseva A."/>
            <person name="Heitman J."/>
            <person name="Chen Y."/>
            <person name="Sun S."/>
            <person name="Springer D."/>
            <person name="Dromer F."/>
            <person name="Young S."/>
            <person name="Zeng Q."/>
            <person name="Chapman S."/>
            <person name="Gujja S."/>
            <person name="Saif S."/>
            <person name="Birren B."/>
        </authorList>
    </citation>
    <scope>NUCLEOTIDE SEQUENCE [LARGE SCALE GENOMIC DNA]</scope>
    <source>
        <strain evidence="2 3">CBS 6039</strain>
    </source>
</reference>
<dbReference type="AlphaFoldDB" id="A0A1E3I038"/>
<dbReference type="RefSeq" id="XP_018996259.1">
    <property type="nucleotide sequence ID" value="XM_019135856.1"/>
</dbReference>
<dbReference type="STRING" id="1295533.A0A1E3I038"/>
<feature type="transmembrane region" description="Helical" evidence="1">
    <location>
        <begin position="145"/>
        <end position="166"/>
    </location>
</feature>
<gene>
    <name evidence="2" type="ORF">L202_02281</name>
</gene>
<name>A0A1E3I038_9TREE</name>
<feature type="transmembrane region" description="Helical" evidence="1">
    <location>
        <begin position="47"/>
        <end position="69"/>
    </location>
</feature>
<keyword evidence="1" id="KW-0812">Transmembrane</keyword>
<evidence type="ECO:0000313" key="2">
    <source>
        <dbReference type="EMBL" id="ODN81940.1"/>
    </source>
</evidence>
<sequence>MATASDTNMNLIAILSGTALGMSFHHTYKFDKCKCLIPKAHDWFRALLTWMLLCSNMCLFAWAAGYCWVKYKLKWVYTEEYGAIPYPPSLYTEQYRLLNTPLMIVFNIAFSLQTSLNAEEGLYWYHLMRAVRQPKSARSWLTSPYFYAWIVISVVSAILQCGTGWIHKGSELDLVHQMSVVMTVDGAVELIVMSAASIVIWKFPAFLDTVKASGAGPEVRSRLHFYHEANKVRTFFRFIYSTGMIVLGVDGLTEKQLISNTPIASDIVSQLVFGSFFFILIISIVLYLPRSWAPPGAQHNNVMVGRAVHQPGHHQLASGVALMSLLREGGQWDDEAMKNTTLAPTSPYNLDNLKLYGSQDPLTAKESDWELKRDSGAEIPNVLENFTSPIAVQTKENYVPAELRIHVEQEVHEDRGESYV</sequence>
<comment type="caution">
    <text evidence="2">The sequence shown here is derived from an EMBL/GenBank/DDBJ whole genome shotgun (WGS) entry which is preliminary data.</text>
</comment>
<protein>
    <submittedName>
        <fullName evidence="2">Uncharacterized protein</fullName>
    </submittedName>
</protein>
<keyword evidence="1" id="KW-0472">Membrane</keyword>
<organism evidence="2 3">
    <name type="scientific">Cryptococcus amylolentus CBS 6039</name>
    <dbReference type="NCBI Taxonomy" id="1295533"/>
    <lineage>
        <taxon>Eukaryota</taxon>
        <taxon>Fungi</taxon>
        <taxon>Dikarya</taxon>
        <taxon>Basidiomycota</taxon>
        <taxon>Agaricomycotina</taxon>
        <taxon>Tremellomycetes</taxon>
        <taxon>Tremellales</taxon>
        <taxon>Cryptococcaceae</taxon>
        <taxon>Cryptococcus</taxon>
    </lineage>
</organism>
<proteinExistence type="predicted"/>